<dbReference type="GO" id="GO:0050821">
    <property type="term" value="P:protein stabilization"/>
    <property type="evidence" value="ECO:0007669"/>
    <property type="project" value="TreeGrafter"/>
</dbReference>
<dbReference type="InterPro" id="IPR024158">
    <property type="entry name" value="Mt_import_TIM15"/>
</dbReference>
<keyword evidence="1" id="KW-0479">Metal-binding</keyword>
<dbReference type="GO" id="GO:0030150">
    <property type="term" value="P:protein import into mitochondrial matrix"/>
    <property type="evidence" value="ECO:0007669"/>
    <property type="project" value="TreeGrafter"/>
</dbReference>
<reference evidence="7 8" key="1">
    <citation type="submission" date="2015-12" db="EMBL/GenBank/DDBJ databases">
        <title>Dictyostelia acquired genes for synthesis and detection of signals that induce cell-type specialization by lateral gene transfer from prokaryotes.</title>
        <authorList>
            <person name="Gloeckner G."/>
            <person name="Schaap P."/>
        </authorList>
    </citation>
    <scope>NUCLEOTIDE SEQUENCE [LARGE SCALE GENOMIC DNA]</scope>
    <source>
        <strain evidence="7 8">TK</strain>
    </source>
</reference>
<dbReference type="PROSITE" id="PS51501">
    <property type="entry name" value="ZF_DNL"/>
    <property type="match status" value="1"/>
</dbReference>
<protein>
    <submittedName>
        <fullName evidence="7">Zim17-type zinc finger-containing protein</fullName>
    </submittedName>
</protein>
<name>A0A151ZHT7_TIELA</name>
<dbReference type="GO" id="GO:0008270">
    <property type="term" value="F:zinc ion binding"/>
    <property type="evidence" value="ECO:0007669"/>
    <property type="project" value="UniProtKB-KW"/>
</dbReference>
<organism evidence="7 8">
    <name type="scientific">Tieghemostelium lacteum</name>
    <name type="common">Slime mold</name>
    <name type="synonym">Dictyostelium lacteum</name>
    <dbReference type="NCBI Taxonomy" id="361077"/>
    <lineage>
        <taxon>Eukaryota</taxon>
        <taxon>Amoebozoa</taxon>
        <taxon>Evosea</taxon>
        <taxon>Eumycetozoa</taxon>
        <taxon>Dictyostelia</taxon>
        <taxon>Dictyosteliales</taxon>
        <taxon>Raperosteliaceae</taxon>
        <taxon>Tieghemostelium</taxon>
    </lineage>
</organism>
<dbReference type="InParanoid" id="A0A151ZHT7"/>
<evidence type="ECO:0000256" key="2">
    <source>
        <dbReference type="ARBA" id="ARBA00022771"/>
    </source>
</evidence>
<sequence length="222" mass="25302">MQRINKKLIYHILSTPIRLKTIGNDNIIPKISKLIQNNNQIFKFSSVITSNNKSSVYNFYNNVEAYNIKRYYCNKTNGSTPAEVDIHNEDDVNNEFKAVIDSQGQRVEPKYYIEFTCTYVEPGESKECGHVSKKTFSKHSYHKGVVLIKCDGCKKIHLIADHLGYTGFQNQGKTIEDFMAAKGIPVQRYKLDKELTVDGDDDNQSTTTTTTTNNKSDINKLL</sequence>
<dbReference type="PANTHER" id="PTHR20922:SF13">
    <property type="entry name" value="DNL-TYPE ZINC FINGER PROTEIN"/>
    <property type="match status" value="1"/>
</dbReference>
<dbReference type="GO" id="GO:0005739">
    <property type="term" value="C:mitochondrion"/>
    <property type="evidence" value="ECO:0007669"/>
    <property type="project" value="TreeGrafter"/>
</dbReference>
<dbReference type="PANTHER" id="PTHR20922">
    <property type="entry name" value="DNL-TYPE ZINC FINGER PROTEIN"/>
    <property type="match status" value="1"/>
</dbReference>
<dbReference type="Proteomes" id="UP000076078">
    <property type="component" value="Unassembled WGS sequence"/>
</dbReference>
<dbReference type="GO" id="GO:0006457">
    <property type="term" value="P:protein folding"/>
    <property type="evidence" value="ECO:0007669"/>
    <property type="project" value="TreeGrafter"/>
</dbReference>
<keyword evidence="2 4" id="KW-0863">Zinc-finger</keyword>
<dbReference type="OrthoDB" id="512667at2759"/>
<accession>A0A151ZHT7</accession>
<evidence type="ECO:0000256" key="1">
    <source>
        <dbReference type="ARBA" id="ARBA00022723"/>
    </source>
</evidence>
<evidence type="ECO:0000259" key="6">
    <source>
        <dbReference type="PROSITE" id="PS51501"/>
    </source>
</evidence>
<keyword evidence="8" id="KW-1185">Reference proteome</keyword>
<evidence type="ECO:0000256" key="4">
    <source>
        <dbReference type="PROSITE-ProRule" id="PRU00834"/>
    </source>
</evidence>
<feature type="region of interest" description="Disordered" evidence="5">
    <location>
        <begin position="197"/>
        <end position="218"/>
    </location>
</feature>
<evidence type="ECO:0000313" key="8">
    <source>
        <dbReference type="Proteomes" id="UP000076078"/>
    </source>
</evidence>
<dbReference type="InterPro" id="IPR007853">
    <property type="entry name" value="Znf_DNL-typ"/>
</dbReference>
<gene>
    <name evidence="7" type="ORF">DLAC_06242</name>
</gene>
<evidence type="ECO:0000313" key="7">
    <source>
        <dbReference type="EMBL" id="KYQ93536.1"/>
    </source>
</evidence>
<dbReference type="EMBL" id="LODT01000028">
    <property type="protein sequence ID" value="KYQ93536.1"/>
    <property type="molecule type" value="Genomic_DNA"/>
</dbReference>
<keyword evidence="3" id="KW-0862">Zinc</keyword>
<comment type="caution">
    <text evidence="7">The sequence shown here is derived from an EMBL/GenBank/DDBJ whole genome shotgun (WGS) entry which is preliminary data.</text>
</comment>
<feature type="domain" description="DNL-type" evidence="6">
    <location>
        <begin position="106"/>
        <end position="211"/>
    </location>
</feature>
<evidence type="ECO:0000256" key="5">
    <source>
        <dbReference type="SAM" id="MobiDB-lite"/>
    </source>
</evidence>
<dbReference type="STRING" id="361077.A0A151ZHT7"/>
<dbReference type="Pfam" id="PF05180">
    <property type="entry name" value="zf-DNL"/>
    <property type="match status" value="1"/>
</dbReference>
<dbReference type="GO" id="GO:0051087">
    <property type="term" value="F:protein-folding chaperone binding"/>
    <property type="evidence" value="ECO:0007669"/>
    <property type="project" value="TreeGrafter"/>
</dbReference>
<dbReference type="AlphaFoldDB" id="A0A151ZHT7"/>
<proteinExistence type="predicted"/>
<evidence type="ECO:0000256" key="3">
    <source>
        <dbReference type="ARBA" id="ARBA00022833"/>
    </source>
</evidence>